<keyword evidence="1" id="KW-0732">Signal</keyword>
<dbReference type="Proteomes" id="UP000054549">
    <property type="component" value="Unassembled WGS sequence"/>
</dbReference>
<feature type="chain" id="PRO_5002157793" evidence="1">
    <location>
        <begin position="19"/>
        <end position="73"/>
    </location>
</feature>
<reference evidence="2 3" key="1">
    <citation type="submission" date="2014-04" db="EMBL/GenBank/DDBJ databases">
        <title>Evolutionary Origins and Diversification of the Mycorrhizal Mutualists.</title>
        <authorList>
            <consortium name="DOE Joint Genome Institute"/>
            <consortium name="Mycorrhizal Genomics Consortium"/>
            <person name="Kohler A."/>
            <person name="Kuo A."/>
            <person name="Nagy L.G."/>
            <person name="Floudas D."/>
            <person name="Copeland A."/>
            <person name="Barry K.W."/>
            <person name="Cichocki N."/>
            <person name="Veneault-Fourrey C."/>
            <person name="LaButti K."/>
            <person name="Lindquist E.A."/>
            <person name="Lipzen A."/>
            <person name="Lundell T."/>
            <person name="Morin E."/>
            <person name="Murat C."/>
            <person name="Riley R."/>
            <person name="Ohm R."/>
            <person name="Sun H."/>
            <person name="Tunlid A."/>
            <person name="Henrissat B."/>
            <person name="Grigoriev I.V."/>
            <person name="Hibbett D.S."/>
            <person name="Martin F."/>
        </authorList>
    </citation>
    <scope>NUCLEOTIDE SEQUENCE [LARGE SCALE GENOMIC DNA]</scope>
    <source>
        <strain evidence="2 3">Koide BX008</strain>
    </source>
</reference>
<feature type="signal peptide" evidence="1">
    <location>
        <begin position="1"/>
        <end position="18"/>
    </location>
</feature>
<dbReference type="InParanoid" id="A0A0C2W5K4"/>
<dbReference type="AlphaFoldDB" id="A0A0C2W5K4"/>
<gene>
    <name evidence="2" type="ORF">M378DRAFT_17100</name>
</gene>
<organism evidence="2 3">
    <name type="scientific">Amanita muscaria (strain Koide BX008)</name>
    <dbReference type="NCBI Taxonomy" id="946122"/>
    <lineage>
        <taxon>Eukaryota</taxon>
        <taxon>Fungi</taxon>
        <taxon>Dikarya</taxon>
        <taxon>Basidiomycota</taxon>
        <taxon>Agaricomycotina</taxon>
        <taxon>Agaricomycetes</taxon>
        <taxon>Agaricomycetidae</taxon>
        <taxon>Agaricales</taxon>
        <taxon>Pluteineae</taxon>
        <taxon>Amanitaceae</taxon>
        <taxon>Amanita</taxon>
    </lineage>
</organism>
<keyword evidence="3" id="KW-1185">Reference proteome</keyword>
<protein>
    <submittedName>
        <fullName evidence="2">Uncharacterized protein</fullName>
    </submittedName>
</protein>
<name>A0A0C2W5K4_AMAMK</name>
<evidence type="ECO:0000313" key="3">
    <source>
        <dbReference type="Proteomes" id="UP000054549"/>
    </source>
</evidence>
<evidence type="ECO:0000313" key="2">
    <source>
        <dbReference type="EMBL" id="KIL56407.1"/>
    </source>
</evidence>
<proteinExistence type="predicted"/>
<accession>A0A0C2W5K4</accession>
<dbReference type="EMBL" id="KN818423">
    <property type="protein sequence ID" value="KIL56407.1"/>
    <property type="molecule type" value="Genomic_DNA"/>
</dbReference>
<evidence type="ECO:0000256" key="1">
    <source>
        <dbReference type="SAM" id="SignalP"/>
    </source>
</evidence>
<sequence>MLAACMYIMASSVLGASGIPLLSDLDSFSRIAGFVAIIPNFLATKSGLERSPHVVGGEGLLLLLKRNVVVSPF</sequence>
<dbReference type="HOGENOM" id="CLU_2704304_0_0_1"/>